<name>A0A1C4YSL5_9ACTN</name>
<proteinExistence type="predicted"/>
<organism evidence="1 2">
    <name type="scientific">Micromonospora carbonacea</name>
    <dbReference type="NCBI Taxonomy" id="47853"/>
    <lineage>
        <taxon>Bacteria</taxon>
        <taxon>Bacillati</taxon>
        <taxon>Actinomycetota</taxon>
        <taxon>Actinomycetes</taxon>
        <taxon>Micromonosporales</taxon>
        <taxon>Micromonosporaceae</taxon>
        <taxon>Micromonospora</taxon>
    </lineage>
</organism>
<evidence type="ECO:0000313" key="2">
    <source>
        <dbReference type="Proteomes" id="UP000183585"/>
    </source>
</evidence>
<evidence type="ECO:0000313" key="1">
    <source>
        <dbReference type="EMBL" id="SCF23644.1"/>
    </source>
</evidence>
<sequence>MSISVDPQTELGVEELTGLDIDTLEISDYLDESMLDTHDLTETMIASASCTTCICTCSCSS</sequence>
<gene>
    <name evidence="1" type="ORF">GA0070563_106395</name>
</gene>
<dbReference type="Proteomes" id="UP000183585">
    <property type="component" value="Unassembled WGS sequence"/>
</dbReference>
<protein>
    <submittedName>
        <fullName evidence="1">Thiazolylpeptide-type bacteriocin</fullName>
    </submittedName>
</protein>
<dbReference type="NCBIfam" id="NF033401">
    <property type="entry name" value="thiazolyl_BerA"/>
    <property type="match status" value="1"/>
</dbReference>
<dbReference type="AlphaFoldDB" id="A0A1C4YSL5"/>
<dbReference type="EMBL" id="FMCT01000006">
    <property type="protein sequence ID" value="SCF23644.1"/>
    <property type="molecule type" value="Genomic_DNA"/>
</dbReference>
<keyword evidence="2" id="KW-1185">Reference proteome</keyword>
<reference evidence="2" key="1">
    <citation type="submission" date="2016-06" db="EMBL/GenBank/DDBJ databases">
        <authorList>
            <person name="Varghese N."/>
            <person name="Submissions Spin"/>
        </authorList>
    </citation>
    <scope>NUCLEOTIDE SEQUENCE [LARGE SCALE GENOMIC DNA]</scope>
    <source>
        <strain evidence="2">DSM 43168</strain>
    </source>
</reference>
<dbReference type="Pfam" id="PF19409">
    <property type="entry name" value="Thiopep_pre"/>
    <property type="match status" value="1"/>
</dbReference>
<dbReference type="InterPro" id="IPR023895">
    <property type="entry name" value="Thiopep_bacteriocin_prcur"/>
</dbReference>
<accession>A0A1C4YSL5</accession>
<dbReference type="NCBIfam" id="TIGR03892">
    <property type="entry name" value="thiopep_precurs"/>
    <property type="match status" value="1"/>
</dbReference>
<dbReference type="RefSeq" id="WP_083302709.1">
    <property type="nucleotide sequence ID" value="NZ_CP191867.1"/>
</dbReference>